<organism evidence="2 3">
    <name type="scientific">Palleronia abyssalis</name>
    <dbReference type="NCBI Taxonomy" id="1501240"/>
    <lineage>
        <taxon>Bacteria</taxon>
        <taxon>Pseudomonadati</taxon>
        <taxon>Pseudomonadota</taxon>
        <taxon>Alphaproteobacteria</taxon>
        <taxon>Rhodobacterales</taxon>
        <taxon>Roseobacteraceae</taxon>
        <taxon>Palleronia</taxon>
    </lineage>
</organism>
<dbReference type="Pfam" id="PF13649">
    <property type="entry name" value="Methyltransf_25"/>
    <property type="match status" value="1"/>
</dbReference>
<dbReference type="AlphaFoldDB" id="A0A2R8BX33"/>
<name>A0A2R8BX33_9RHOB</name>
<accession>A0A2R8BX33</accession>
<protein>
    <submittedName>
        <fullName evidence="2">Trans-aconitate 2-methyltransferase</fullName>
        <ecNumber evidence="2">2.1.1.144</ecNumber>
    </submittedName>
</protein>
<keyword evidence="2" id="KW-0489">Methyltransferase</keyword>
<dbReference type="SUPFAM" id="SSF53335">
    <property type="entry name" value="S-adenosyl-L-methionine-dependent methyltransferases"/>
    <property type="match status" value="1"/>
</dbReference>
<keyword evidence="2" id="KW-0808">Transferase</keyword>
<dbReference type="GO" id="GO:0032259">
    <property type="term" value="P:methylation"/>
    <property type="evidence" value="ECO:0007669"/>
    <property type="project" value="UniProtKB-KW"/>
</dbReference>
<dbReference type="CDD" id="cd02440">
    <property type="entry name" value="AdoMet_MTases"/>
    <property type="match status" value="1"/>
</dbReference>
<dbReference type="InterPro" id="IPR029063">
    <property type="entry name" value="SAM-dependent_MTases_sf"/>
</dbReference>
<dbReference type="InterPro" id="IPR041698">
    <property type="entry name" value="Methyltransf_25"/>
</dbReference>
<evidence type="ECO:0000259" key="1">
    <source>
        <dbReference type="Pfam" id="PF13649"/>
    </source>
</evidence>
<evidence type="ECO:0000313" key="3">
    <source>
        <dbReference type="Proteomes" id="UP000244912"/>
    </source>
</evidence>
<dbReference type="Proteomes" id="UP000244912">
    <property type="component" value="Unassembled WGS sequence"/>
</dbReference>
<sequence>MQLTRDSTLVAPTGAMPRTADAGTLAWYDRMAETYSEIVSRDAPDDDLKAFIRLLDPGAGPILDWGCGPGNTAAMLASLGFEGHATDASQKMAELAAGLGIRVRVEPFENLSSTPRYQGIWSNFGLSHICIEHVPPLLSLAANALLPGGILHLGMTTWREGFEDGDRSGRDCFGLIFTQLHPDTLRRLLTSVGLEVLSLRETSFEMMLSGGKTGCALVLARKTATP</sequence>
<dbReference type="EC" id="2.1.1.144" evidence="2"/>
<dbReference type="OrthoDB" id="9804312at2"/>
<proteinExistence type="predicted"/>
<gene>
    <name evidence="2" type="primary">tam_1</name>
    <name evidence="2" type="ORF">PAA8504_02531</name>
</gene>
<dbReference type="EMBL" id="ONZF01000005">
    <property type="protein sequence ID" value="SPJ24693.1"/>
    <property type="molecule type" value="Genomic_DNA"/>
</dbReference>
<feature type="domain" description="Methyltransferase" evidence="1">
    <location>
        <begin position="62"/>
        <end position="149"/>
    </location>
</feature>
<dbReference type="RefSeq" id="WP_108894514.1">
    <property type="nucleotide sequence ID" value="NZ_ONZF01000005.1"/>
</dbReference>
<dbReference type="GO" id="GO:0030798">
    <property type="term" value="F:trans-aconitate 2-methyltransferase activity"/>
    <property type="evidence" value="ECO:0007669"/>
    <property type="project" value="UniProtKB-EC"/>
</dbReference>
<reference evidence="2 3" key="1">
    <citation type="submission" date="2018-03" db="EMBL/GenBank/DDBJ databases">
        <authorList>
            <person name="Keele B.F."/>
        </authorList>
    </citation>
    <scope>NUCLEOTIDE SEQUENCE [LARGE SCALE GENOMIC DNA]</scope>
    <source>
        <strain evidence="2 3">CECT 8504</strain>
    </source>
</reference>
<dbReference type="Gene3D" id="3.40.50.150">
    <property type="entry name" value="Vaccinia Virus protein VP39"/>
    <property type="match status" value="1"/>
</dbReference>
<evidence type="ECO:0000313" key="2">
    <source>
        <dbReference type="EMBL" id="SPJ24693.1"/>
    </source>
</evidence>
<keyword evidence="3" id="KW-1185">Reference proteome</keyword>